<gene>
    <name evidence="2" type="ORF">G3T37_09610</name>
</gene>
<proteinExistence type="predicted"/>
<name>A0A7C9PNE8_9MICO</name>
<dbReference type="Proteomes" id="UP000479756">
    <property type="component" value="Unassembled WGS sequence"/>
</dbReference>
<accession>A0A7C9PNE8</accession>
<dbReference type="Gene3D" id="3.40.710.10">
    <property type="entry name" value="DD-peptidase/beta-lactamase superfamily"/>
    <property type="match status" value="1"/>
</dbReference>
<reference evidence="2 3" key="1">
    <citation type="journal article" date="2014" name="Int. J. Syst. Evol. Microbiol.">
        <title>Description of Galbitalea soli gen. nov., sp. nov., and Frondihabitans sucicola sp. nov.</title>
        <authorList>
            <person name="Kim S.J."/>
            <person name="Lim J.M."/>
            <person name="Ahn J.H."/>
            <person name="Weon H.Y."/>
            <person name="Hamada M."/>
            <person name="Suzuki K."/>
            <person name="Ahn T.Y."/>
            <person name="Kwon S.W."/>
        </authorList>
    </citation>
    <scope>NUCLEOTIDE SEQUENCE [LARGE SCALE GENOMIC DNA]</scope>
    <source>
        <strain evidence="2 3">NBRC 108727</strain>
    </source>
</reference>
<evidence type="ECO:0000259" key="1">
    <source>
        <dbReference type="Pfam" id="PF00144"/>
    </source>
</evidence>
<dbReference type="EMBL" id="JAAGWZ010000002">
    <property type="protein sequence ID" value="NEM91614.1"/>
    <property type="molecule type" value="Genomic_DNA"/>
</dbReference>
<dbReference type="Pfam" id="PF00144">
    <property type="entry name" value="Beta-lactamase"/>
    <property type="match status" value="1"/>
</dbReference>
<dbReference type="SUPFAM" id="SSF56601">
    <property type="entry name" value="beta-lactamase/transpeptidase-like"/>
    <property type="match status" value="1"/>
</dbReference>
<dbReference type="InterPro" id="IPR050789">
    <property type="entry name" value="Diverse_Enzym_Activities"/>
</dbReference>
<organism evidence="2 3">
    <name type="scientific">Galbitalea soli</name>
    <dbReference type="NCBI Taxonomy" id="1268042"/>
    <lineage>
        <taxon>Bacteria</taxon>
        <taxon>Bacillati</taxon>
        <taxon>Actinomycetota</taxon>
        <taxon>Actinomycetes</taxon>
        <taxon>Micrococcales</taxon>
        <taxon>Microbacteriaceae</taxon>
        <taxon>Galbitalea</taxon>
    </lineage>
</organism>
<dbReference type="InterPro" id="IPR012338">
    <property type="entry name" value="Beta-lactam/transpept-like"/>
</dbReference>
<dbReference type="PANTHER" id="PTHR43283:SF7">
    <property type="entry name" value="BETA-LACTAMASE-RELATED DOMAIN-CONTAINING PROTEIN"/>
    <property type="match status" value="1"/>
</dbReference>
<evidence type="ECO:0000313" key="2">
    <source>
        <dbReference type="EMBL" id="NEM91614.1"/>
    </source>
</evidence>
<sequence>MPARDRSLPWFAGVVNSPTPLPRSTPDSQGVSARGLAEFVTALDAAVAHPHSVMVMRHGTVIAEGWWAPYAATLPHMMFSVSKSFTAMAVGLAIVEGRLSVDDRVIELLRDDAPAAPSPHLAAMRVRDLLTMTAGHATESLPPVWRLGDRSWAAAILDHPVEHEPGTRFVYNSGASYLLAAIVQRVTGERMLDYLTPRLLEPLGIAGAQWQQSPQGIDTGGWGLSITTEDLARFGQFLLQRGEWNGRQLVPREWIETATSAVVSNAPAGGATESDWSMGYGYQFWQCRHGAYRADGAFGQFCVVLPEQDAVLVLTGGYEDMQAALAVAWSTLLPAFEGADPDATRTAAELTALLSTLSIPAPPPAEPATLRVEVEPNEWEVRHVTIDADHIRFDGRFGTRTMAFGEGVWMPGSTTLHGAVRDIPELASVRIQSAAAWLSPTHWRGQMILVETPFLQTLDIVVDGDSASLTLTQNVSFRGPDIAQLAGRVER</sequence>
<dbReference type="PANTHER" id="PTHR43283">
    <property type="entry name" value="BETA-LACTAMASE-RELATED"/>
    <property type="match status" value="1"/>
</dbReference>
<keyword evidence="3" id="KW-1185">Reference proteome</keyword>
<dbReference type="InterPro" id="IPR001466">
    <property type="entry name" value="Beta-lactam-related"/>
</dbReference>
<dbReference type="AlphaFoldDB" id="A0A7C9PNE8"/>
<feature type="domain" description="Beta-lactamase-related" evidence="1">
    <location>
        <begin position="52"/>
        <end position="314"/>
    </location>
</feature>
<comment type="caution">
    <text evidence="2">The sequence shown here is derived from an EMBL/GenBank/DDBJ whole genome shotgun (WGS) entry which is preliminary data.</text>
</comment>
<evidence type="ECO:0000313" key="3">
    <source>
        <dbReference type="Proteomes" id="UP000479756"/>
    </source>
</evidence>
<protein>
    <submittedName>
        <fullName evidence="2">Beta-lactamase family protein</fullName>
    </submittedName>
</protein>